<dbReference type="Gene3D" id="3.20.20.150">
    <property type="entry name" value="Divalent-metal-dependent TIM barrel enzymes"/>
    <property type="match status" value="1"/>
</dbReference>
<keyword evidence="3" id="KW-0732">Signal</keyword>
<keyword evidence="6" id="KW-1185">Reference proteome</keyword>
<gene>
    <name evidence="5" type="ORF">ACFOSX_05485</name>
</gene>
<dbReference type="PANTHER" id="PTHR10009">
    <property type="entry name" value="PROTEIN YELLOW-RELATED"/>
    <property type="match status" value="1"/>
</dbReference>
<evidence type="ECO:0000256" key="1">
    <source>
        <dbReference type="ARBA" id="ARBA00004613"/>
    </source>
</evidence>
<reference evidence="6" key="1">
    <citation type="journal article" date="2019" name="Int. J. Syst. Evol. Microbiol.">
        <title>The Global Catalogue of Microorganisms (GCM) 10K type strain sequencing project: providing services to taxonomists for standard genome sequencing and annotation.</title>
        <authorList>
            <consortium name="The Broad Institute Genomics Platform"/>
            <consortium name="The Broad Institute Genome Sequencing Center for Infectious Disease"/>
            <person name="Wu L."/>
            <person name="Ma J."/>
        </authorList>
    </citation>
    <scope>NUCLEOTIDE SEQUENCE [LARGE SCALE GENOMIC DNA]</scope>
    <source>
        <strain evidence="6">CECT 8979</strain>
    </source>
</reference>
<dbReference type="Pfam" id="PF03022">
    <property type="entry name" value="MRJP"/>
    <property type="match status" value="1"/>
</dbReference>
<comment type="subcellular location">
    <subcellularLocation>
        <location evidence="1">Secreted</location>
    </subcellularLocation>
</comment>
<evidence type="ECO:0000259" key="4">
    <source>
        <dbReference type="Pfam" id="PF01261"/>
    </source>
</evidence>
<evidence type="ECO:0000256" key="2">
    <source>
        <dbReference type="ARBA" id="ARBA00022525"/>
    </source>
</evidence>
<accession>A0ABV8AG43</accession>
<protein>
    <submittedName>
        <fullName evidence="5">L-dopachrome tautomerase-related protein</fullName>
    </submittedName>
</protein>
<dbReference type="Pfam" id="PF01261">
    <property type="entry name" value="AP_endonuc_2"/>
    <property type="match status" value="1"/>
</dbReference>
<dbReference type="Gene3D" id="2.120.10.30">
    <property type="entry name" value="TolB, C-terminal domain"/>
    <property type="match status" value="1"/>
</dbReference>
<evidence type="ECO:0000256" key="3">
    <source>
        <dbReference type="SAM" id="SignalP"/>
    </source>
</evidence>
<keyword evidence="2" id="KW-0964">Secreted</keyword>
<evidence type="ECO:0000313" key="6">
    <source>
        <dbReference type="Proteomes" id="UP001595812"/>
    </source>
</evidence>
<feature type="chain" id="PRO_5045495341" evidence="3">
    <location>
        <begin position="21"/>
        <end position="648"/>
    </location>
</feature>
<organism evidence="5 6">
    <name type="scientific">Winogradskyella maritima</name>
    <dbReference type="NCBI Taxonomy" id="1517766"/>
    <lineage>
        <taxon>Bacteria</taxon>
        <taxon>Pseudomonadati</taxon>
        <taxon>Bacteroidota</taxon>
        <taxon>Flavobacteriia</taxon>
        <taxon>Flavobacteriales</taxon>
        <taxon>Flavobacteriaceae</taxon>
        <taxon>Winogradskyella</taxon>
    </lineage>
</organism>
<dbReference type="SUPFAM" id="SSF51658">
    <property type="entry name" value="Xylose isomerase-like"/>
    <property type="match status" value="1"/>
</dbReference>
<dbReference type="InterPro" id="IPR013022">
    <property type="entry name" value="Xyl_isomerase-like_TIM-brl"/>
</dbReference>
<dbReference type="EMBL" id="JBHSAT010000004">
    <property type="protein sequence ID" value="MFC3876679.1"/>
    <property type="molecule type" value="Genomic_DNA"/>
</dbReference>
<dbReference type="Proteomes" id="UP001595812">
    <property type="component" value="Unassembled WGS sequence"/>
</dbReference>
<comment type="caution">
    <text evidence="5">The sequence shown here is derived from an EMBL/GenBank/DDBJ whole genome shotgun (WGS) entry which is preliminary data.</text>
</comment>
<name>A0ABV8AG43_9FLAO</name>
<dbReference type="InterPro" id="IPR036237">
    <property type="entry name" value="Xyl_isomerase-like_sf"/>
</dbReference>
<sequence>MSKTIFTIATALLTMFVSLASETTQLKEIASFKEHRPTAVVVSQEGRIFTNLPYSSYSSDTHSNSVLEIFEDGSQMPFPNKNWNQKGYALNISDSHFINVQSLTIDAQNDLWVLDTGSPKRQGVIEGGARLIHFDLETNTVVSVTSIDSNILSEKSYLNDVRVDKLQSFAYITDSVDGGILVINLNSGQQKRVLQNKLPENDIQKTLTIEGISLVDAANFYATDGIAYDSQNEILYFQYRPFSGSTALMKIDTRVLNDFTLSQRHTEEWLRFVGRTVITDGITFKNGYLYLTDLERNAITKYNPETNELIEVISNDKISWPDSIDFDSEGNLYFTTAQFHRLPGLNNGVNVQKGDFKIYMTNSTEVTSKTNFKLKFAPHIGLTSLEDGMFINHAGKDPISQIQFIAAQGFKGIEDNFMKIRPVKQQIAIAQELEKNELQLGSFVHNTTTWQNATLVSEPSEVREIILKEIRETVEVAKRVNGKYLTLLSGKSHPTMERQYQKANFIENLRVIAKEAEKAGLILGLEAINGKEFPGTFITKVTEAYEIVKAVNSPSIKLTFDMYHVQIENGNIINTFDQTFDEIAYIHMADNPGRSEPGTGEMNFVNILKHIYKSGYTGFIDMEHVSSIPGKEGEQNILDIYKNLNKKL</sequence>
<dbReference type="SUPFAM" id="SSF101898">
    <property type="entry name" value="NHL repeat"/>
    <property type="match status" value="1"/>
</dbReference>
<evidence type="ECO:0000313" key="5">
    <source>
        <dbReference type="EMBL" id="MFC3876679.1"/>
    </source>
</evidence>
<proteinExistence type="predicted"/>
<dbReference type="RefSeq" id="WP_386097809.1">
    <property type="nucleotide sequence ID" value="NZ_JBHSAT010000004.1"/>
</dbReference>
<dbReference type="InterPro" id="IPR011042">
    <property type="entry name" value="6-blade_b-propeller_TolB-like"/>
</dbReference>
<dbReference type="PANTHER" id="PTHR10009:SF18">
    <property type="entry name" value="PROTEIN YELLOW-LIKE PROTEIN"/>
    <property type="match status" value="1"/>
</dbReference>
<dbReference type="InterPro" id="IPR017996">
    <property type="entry name" value="MRJP/yellow-related"/>
</dbReference>
<feature type="domain" description="Xylose isomerase-like TIM barrel" evidence="4">
    <location>
        <begin position="403"/>
        <end position="628"/>
    </location>
</feature>
<feature type="signal peptide" evidence="3">
    <location>
        <begin position="1"/>
        <end position="20"/>
    </location>
</feature>